<feature type="domain" description="Reverse transcriptase" evidence="1">
    <location>
        <begin position="3"/>
        <end position="124"/>
    </location>
</feature>
<dbReference type="Gene3D" id="3.30.70.270">
    <property type="match status" value="1"/>
</dbReference>
<dbReference type="AlphaFoldDB" id="A0A151UAP3"/>
<organism evidence="2 3">
    <name type="scientific">Cajanus cajan</name>
    <name type="common">Pigeon pea</name>
    <name type="synonym">Cajanus indicus</name>
    <dbReference type="NCBI Taxonomy" id="3821"/>
    <lineage>
        <taxon>Eukaryota</taxon>
        <taxon>Viridiplantae</taxon>
        <taxon>Streptophyta</taxon>
        <taxon>Embryophyta</taxon>
        <taxon>Tracheophyta</taxon>
        <taxon>Spermatophyta</taxon>
        <taxon>Magnoliopsida</taxon>
        <taxon>eudicotyledons</taxon>
        <taxon>Gunneridae</taxon>
        <taxon>Pentapetalae</taxon>
        <taxon>rosids</taxon>
        <taxon>fabids</taxon>
        <taxon>Fabales</taxon>
        <taxon>Fabaceae</taxon>
        <taxon>Papilionoideae</taxon>
        <taxon>50 kb inversion clade</taxon>
        <taxon>NPAAA clade</taxon>
        <taxon>indigoferoid/millettioid clade</taxon>
        <taxon>Phaseoleae</taxon>
        <taxon>Cajanus</taxon>
    </lineage>
</organism>
<gene>
    <name evidence="2" type="ORF">KK1_020592</name>
</gene>
<name>A0A151UAP3_CAJCA</name>
<dbReference type="InterPro" id="IPR000477">
    <property type="entry name" value="RT_dom"/>
</dbReference>
<dbReference type="InterPro" id="IPR043502">
    <property type="entry name" value="DNA/RNA_pol_sf"/>
</dbReference>
<dbReference type="Pfam" id="PF00078">
    <property type="entry name" value="RVT_1"/>
    <property type="match status" value="1"/>
</dbReference>
<dbReference type="CDD" id="cd01647">
    <property type="entry name" value="RT_LTR"/>
    <property type="match status" value="1"/>
</dbReference>
<sequence length="151" mass="17467">IGSSSIFSKIELCSSYHQIQLCPSNTPKMTFRTYDGHYEFLVIPFELSNALFTFQNVINDLLKLFLCKFVLVFFNGILIYNKSFVNHLNHLHIILDLLIVNQYFAKASKCVFTIDQVTYLGHTISIKGIALDLEKIKTNVKWSLPRFHMTL</sequence>
<keyword evidence="3" id="KW-1185">Reference proteome</keyword>
<evidence type="ECO:0000259" key="1">
    <source>
        <dbReference type="Pfam" id="PF00078"/>
    </source>
</evidence>
<reference evidence="2 3" key="1">
    <citation type="journal article" date="2012" name="Nat. Biotechnol.">
        <title>Draft genome sequence of pigeonpea (Cajanus cajan), an orphan legume crop of resource-poor farmers.</title>
        <authorList>
            <person name="Varshney R.K."/>
            <person name="Chen W."/>
            <person name="Li Y."/>
            <person name="Bharti A.K."/>
            <person name="Saxena R.K."/>
            <person name="Schlueter J.A."/>
            <person name="Donoghue M.T."/>
            <person name="Azam S."/>
            <person name="Fan G."/>
            <person name="Whaley A.M."/>
            <person name="Farmer A.D."/>
            <person name="Sheridan J."/>
            <person name="Iwata A."/>
            <person name="Tuteja R."/>
            <person name="Penmetsa R.V."/>
            <person name="Wu W."/>
            <person name="Upadhyaya H.D."/>
            <person name="Yang S.P."/>
            <person name="Shah T."/>
            <person name="Saxena K.B."/>
            <person name="Michael T."/>
            <person name="McCombie W.R."/>
            <person name="Yang B."/>
            <person name="Zhang G."/>
            <person name="Yang H."/>
            <person name="Wang J."/>
            <person name="Spillane C."/>
            <person name="Cook D.R."/>
            <person name="May G.D."/>
            <person name="Xu X."/>
            <person name="Jackson S.A."/>
        </authorList>
    </citation>
    <scope>NUCLEOTIDE SEQUENCE [LARGE SCALE GENOMIC DNA]</scope>
    <source>
        <strain evidence="3">cv. Asha</strain>
    </source>
</reference>
<dbReference type="SUPFAM" id="SSF56672">
    <property type="entry name" value="DNA/RNA polymerases"/>
    <property type="match status" value="1"/>
</dbReference>
<proteinExistence type="predicted"/>
<evidence type="ECO:0000313" key="3">
    <source>
        <dbReference type="Proteomes" id="UP000075243"/>
    </source>
</evidence>
<feature type="non-terminal residue" evidence="2">
    <location>
        <position position="1"/>
    </location>
</feature>
<dbReference type="EMBL" id="CM003603">
    <property type="protein sequence ID" value="KYP76352.1"/>
    <property type="molecule type" value="Genomic_DNA"/>
</dbReference>
<dbReference type="PANTHER" id="PTHR24559:SF450">
    <property type="entry name" value="RNA-DIRECTED DNA POLYMERASE HOMOLOG"/>
    <property type="match status" value="1"/>
</dbReference>
<evidence type="ECO:0000313" key="2">
    <source>
        <dbReference type="EMBL" id="KYP76352.1"/>
    </source>
</evidence>
<dbReference type="Gramene" id="C.cajan_19998.t">
    <property type="protein sequence ID" value="C.cajan_19998.t.cds1"/>
    <property type="gene ID" value="C.cajan_19998"/>
</dbReference>
<dbReference type="InterPro" id="IPR053134">
    <property type="entry name" value="RNA-dir_DNA_polymerase"/>
</dbReference>
<dbReference type="Gene3D" id="3.10.10.10">
    <property type="entry name" value="HIV Type 1 Reverse Transcriptase, subunit A, domain 1"/>
    <property type="match status" value="1"/>
</dbReference>
<dbReference type="InterPro" id="IPR043128">
    <property type="entry name" value="Rev_trsase/Diguanyl_cyclase"/>
</dbReference>
<protein>
    <submittedName>
        <fullName evidence="2">Retrovirus-related Pol polyprotein from transposon 17.6</fullName>
    </submittedName>
</protein>
<dbReference type="PANTHER" id="PTHR24559">
    <property type="entry name" value="TRANSPOSON TY3-I GAG-POL POLYPROTEIN"/>
    <property type="match status" value="1"/>
</dbReference>
<accession>A0A151UAP3</accession>
<dbReference type="Proteomes" id="UP000075243">
    <property type="component" value="Chromosome 1"/>
</dbReference>